<dbReference type="EC" id="2.7.13.3" evidence="2"/>
<organism evidence="13 14">
    <name type="scientific">Streptomyces kaniharaensis</name>
    <dbReference type="NCBI Taxonomy" id="212423"/>
    <lineage>
        <taxon>Bacteria</taxon>
        <taxon>Bacillati</taxon>
        <taxon>Actinomycetota</taxon>
        <taxon>Actinomycetes</taxon>
        <taxon>Kitasatosporales</taxon>
        <taxon>Streptomycetaceae</taxon>
        <taxon>Streptomyces</taxon>
    </lineage>
</organism>
<feature type="domain" description="Signal transduction histidine kinase subgroup 3 dimerisation and phosphoacceptor" evidence="12">
    <location>
        <begin position="229"/>
        <end position="294"/>
    </location>
</feature>
<proteinExistence type="predicted"/>
<dbReference type="InterPro" id="IPR036890">
    <property type="entry name" value="HATPase_C_sf"/>
</dbReference>
<dbReference type="SUPFAM" id="SSF55874">
    <property type="entry name" value="ATPase domain of HSP90 chaperone/DNA topoisomerase II/histidine kinase"/>
    <property type="match status" value="1"/>
</dbReference>
<feature type="region of interest" description="Disordered" evidence="9">
    <location>
        <begin position="1"/>
        <end position="47"/>
    </location>
</feature>
<dbReference type="Gene3D" id="1.20.5.1930">
    <property type="match status" value="1"/>
</dbReference>
<reference evidence="13 14" key="1">
    <citation type="submission" date="2019-09" db="EMBL/GenBank/DDBJ databases">
        <title>Genome Sequences of Streptomyces kaniharaensis ATCC 21070.</title>
        <authorList>
            <person name="Zhu W."/>
            <person name="De Crecy-Lagard V."/>
            <person name="Richards N.G."/>
        </authorList>
    </citation>
    <scope>NUCLEOTIDE SEQUENCE [LARGE SCALE GENOMIC DNA]</scope>
    <source>
        <strain evidence="13 14">SF-557</strain>
    </source>
</reference>
<keyword evidence="10" id="KW-0812">Transmembrane</keyword>
<dbReference type="EMBL" id="WBOF01000001">
    <property type="protein sequence ID" value="MQS11748.1"/>
    <property type="molecule type" value="Genomic_DNA"/>
</dbReference>
<evidence type="ECO:0000256" key="3">
    <source>
        <dbReference type="ARBA" id="ARBA00022553"/>
    </source>
</evidence>
<evidence type="ECO:0000259" key="11">
    <source>
        <dbReference type="Pfam" id="PF02518"/>
    </source>
</evidence>
<evidence type="ECO:0000256" key="1">
    <source>
        <dbReference type="ARBA" id="ARBA00000085"/>
    </source>
</evidence>
<dbReference type="GO" id="GO:0016020">
    <property type="term" value="C:membrane"/>
    <property type="evidence" value="ECO:0007669"/>
    <property type="project" value="InterPro"/>
</dbReference>
<sequence>MRGRPPQRDARRPGGRAVDRIGTTQVWKHAPMRQPTDQSPDPRPGPDLLASNRSTMVLNLPIRLPDPVVALTPTVLLLLVLVPLAAHDPEVGPTSSARLNAALMAAGSLALLVRWRAPAAVTLVTLLSGQLPLAVALYGLAARRGATRTFAVLAVLAEVRLTTPFGLDDFTTLSTLANVVEDPLVYGAVPIALGLAAHQRARAVTVLAERNRLLEAARRHAEERAAAAERARLAREMHDVVSNRVSLITLHAGACQVATADDPRAVRETLGLIRTLGLQALTELRGLLGVLTPASDEGPSLRGLPALVDESRQAGLAVGLSVTGPAEGQPAPGPAVQYAAYRIVQEALTNAHKHAPAAEVAVTVEVHRDGLRLAVVNSPGGSGEEPELPSGGHGLDGMRTRADDLGGTLDAGPTPDGGFAVRARLPLAAADGTEVAA</sequence>
<feature type="transmembrane region" description="Helical" evidence="10">
    <location>
        <begin position="98"/>
        <end position="115"/>
    </location>
</feature>
<keyword evidence="7" id="KW-0067">ATP-binding</keyword>
<keyword evidence="8" id="KW-0902">Two-component regulatory system</keyword>
<dbReference type="GO" id="GO:0005524">
    <property type="term" value="F:ATP binding"/>
    <property type="evidence" value="ECO:0007669"/>
    <property type="project" value="UniProtKB-KW"/>
</dbReference>
<gene>
    <name evidence="13" type="ORF">F7Q99_05450</name>
</gene>
<dbReference type="InterPro" id="IPR050482">
    <property type="entry name" value="Sensor_HK_TwoCompSys"/>
</dbReference>
<evidence type="ECO:0000256" key="5">
    <source>
        <dbReference type="ARBA" id="ARBA00022741"/>
    </source>
</evidence>
<protein>
    <recommendedName>
        <fullName evidence="2">histidine kinase</fullName>
        <ecNumber evidence="2">2.7.13.3</ecNumber>
    </recommendedName>
</protein>
<evidence type="ECO:0000313" key="13">
    <source>
        <dbReference type="EMBL" id="MQS11748.1"/>
    </source>
</evidence>
<dbReference type="GO" id="GO:0046983">
    <property type="term" value="F:protein dimerization activity"/>
    <property type="evidence" value="ECO:0007669"/>
    <property type="project" value="InterPro"/>
</dbReference>
<dbReference type="Gene3D" id="3.30.565.10">
    <property type="entry name" value="Histidine kinase-like ATPase, C-terminal domain"/>
    <property type="match status" value="1"/>
</dbReference>
<dbReference type="InterPro" id="IPR003594">
    <property type="entry name" value="HATPase_dom"/>
</dbReference>
<dbReference type="InterPro" id="IPR011712">
    <property type="entry name" value="Sig_transdc_His_kin_sub3_dim/P"/>
</dbReference>
<keyword evidence="14" id="KW-1185">Reference proteome</keyword>
<evidence type="ECO:0000256" key="10">
    <source>
        <dbReference type="SAM" id="Phobius"/>
    </source>
</evidence>
<keyword evidence="3" id="KW-0597">Phosphoprotein</keyword>
<keyword evidence="4" id="KW-0808">Transferase</keyword>
<dbReference type="PANTHER" id="PTHR24421">
    <property type="entry name" value="NITRATE/NITRITE SENSOR PROTEIN NARX-RELATED"/>
    <property type="match status" value="1"/>
</dbReference>
<dbReference type="OrthoDB" id="227596at2"/>
<feature type="compositionally biased region" description="Basic and acidic residues" evidence="9">
    <location>
        <begin position="1"/>
        <end position="12"/>
    </location>
</feature>
<feature type="domain" description="Histidine kinase/HSP90-like ATPase" evidence="11">
    <location>
        <begin position="339"/>
        <end position="428"/>
    </location>
</feature>
<name>A0A6N7KMR0_9ACTN</name>
<evidence type="ECO:0000256" key="4">
    <source>
        <dbReference type="ARBA" id="ARBA00022679"/>
    </source>
</evidence>
<keyword evidence="6 13" id="KW-0418">Kinase</keyword>
<dbReference type="GO" id="GO:0000155">
    <property type="term" value="F:phosphorelay sensor kinase activity"/>
    <property type="evidence" value="ECO:0007669"/>
    <property type="project" value="InterPro"/>
</dbReference>
<dbReference type="AlphaFoldDB" id="A0A6N7KMR0"/>
<accession>A0A6N7KMR0</accession>
<dbReference type="Proteomes" id="UP000450000">
    <property type="component" value="Unassembled WGS sequence"/>
</dbReference>
<evidence type="ECO:0000256" key="6">
    <source>
        <dbReference type="ARBA" id="ARBA00022777"/>
    </source>
</evidence>
<dbReference type="Pfam" id="PF07730">
    <property type="entry name" value="HisKA_3"/>
    <property type="match status" value="1"/>
</dbReference>
<keyword evidence="10" id="KW-1133">Transmembrane helix</keyword>
<evidence type="ECO:0000256" key="7">
    <source>
        <dbReference type="ARBA" id="ARBA00022840"/>
    </source>
</evidence>
<evidence type="ECO:0000313" key="14">
    <source>
        <dbReference type="Proteomes" id="UP000450000"/>
    </source>
</evidence>
<keyword evidence="5" id="KW-0547">Nucleotide-binding</keyword>
<keyword evidence="10" id="KW-0472">Membrane</keyword>
<feature type="transmembrane region" description="Helical" evidence="10">
    <location>
        <begin position="121"/>
        <end position="141"/>
    </location>
</feature>
<dbReference type="CDD" id="cd16917">
    <property type="entry name" value="HATPase_UhpB-NarQ-NarX-like"/>
    <property type="match status" value="1"/>
</dbReference>
<comment type="caution">
    <text evidence="13">The sequence shown here is derived from an EMBL/GenBank/DDBJ whole genome shotgun (WGS) entry which is preliminary data.</text>
</comment>
<feature type="region of interest" description="Disordered" evidence="9">
    <location>
        <begin position="375"/>
        <end position="417"/>
    </location>
</feature>
<evidence type="ECO:0000256" key="2">
    <source>
        <dbReference type="ARBA" id="ARBA00012438"/>
    </source>
</evidence>
<dbReference type="Pfam" id="PF02518">
    <property type="entry name" value="HATPase_c"/>
    <property type="match status" value="1"/>
</dbReference>
<comment type="catalytic activity">
    <reaction evidence="1">
        <text>ATP + protein L-histidine = ADP + protein N-phospho-L-histidine.</text>
        <dbReference type="EC" id="2.7.13.3"/>
    </reaction>
</comment>
<evidence type="ECO:0000256" key="8">
    <source>
        <dbReference type="ARBA" id="ARBA00023012"/>
    </source>
</evidence>
<evidence type="ECO:0000259" key="12">
    <source>
        <dbReference type="Pfam" id="PF07730"/>
    </source>
</evidence>
<dbReference type="PANTHER" id="PTHR24421:SF10">
    <property type="entry name" value="NITRATE_NITRITE SENSOR PROTEIN NARQ"/>
    <property type="match status" value="1"/>
</dbReference>
<evidence type="ECO:0000256" key="9">
    <source>
        <dbReference type="SAM" id="MobiDB-lite"/>
    </source>
</evidence>
<feature type="transmembrane region" description="Helical" evidence="10">
    <location>
        <begin position="68"/>
        <end position="86"/>
    </location>
</feature>